<organism evidence="2 3">
    <name type="scientific">Imperialibacter roseus</name>
    <dbReference type="NCBI Taxonomy" id="1324217"/>
    <lineage>
        <taxon>Bacteria</taxon>
        <taxon>Pseudomonadati</taxon>
        <taxon>Bacteroidota</taxon>
        <taxon>Cytophagia</taxon>
        <taxon>Cytophagales</taxon>
        <taxon>Flammeovirgaceae</taxon>
        <taxon>Imperialibacter</taxon>
    </lineage>
</organism>
<keyword evidence="3" id="KW-1185">Reference proteome</keyword>
<keyword evidence="1" id="KW-0472">Membrane</keyword>
<protein>
    <submittedName>
        <fullName evidence="2">Type IX secretion system membrane protein PorP/SprF</fullName>
    </submittedName>
</protein>
<dbReference type="Proteomes" id="UP001302349">
    <property type="component" value="Chromosome"/>
</dbReference>
<proteinExistence type="predicted"/>
<dbReference type="EMBL" id="CP136051">
    <property type="protein sequence ID" value="WOK04955.1"/>
    <property type="molecule type" value="Genomic_DNA"/>
</dbReference>
<name>A0ABZ0IKV7_9BACT</name>
<reference evidence="2 3" key="1">
    <citation type="journal article" date="2023" name="Microbiol. Resour. Announc.">
        <title>Complete Genome Sequence of Imperialibacter roseus strain P4T.</title>
        <authorList>
            <person name="Tizabi D.R."/>
            <person name="Bachvaroff T."/>
            <person name="Hill R.T."/>
        </authorList>
    </citation>
    <scope>NUCLEOTIDE SEQUENCE [LARGE SCALE GENOMIC DNA]</scope>
    <source>
        <strain evidence="2 3">P4T</strain>
    </source>
</reference>
<feature type="transmembrane region" description="Helical" evidence="1">
    <location>
        <begin position="7"/>
        <end position="24"/>
    </location>
</feature>
<keyword evidence="1" id="KW-1133">Transmembrane helix</keyword>
<gene>
    <name evidence="2" type="ORF">RT717_17890</name>
</gene>
<dbReference type="RefSeq" id="WP_317487752.1">
    <property type="nucleotide sequence ID" value="NZ_CP136051.1"/>
</dbReference>
<evidence type="ECO:0000256" key="1">
    <source>
        <dbReference type="SAM" id="Phobius"/>
    </source>
</evidence>
<dbReference type="NCBIfam" id="TIGR03519">
    <property type="entry name" value="T9SS_PorP_fam"/>
    <property type="match status" value="1"/>
</dbReference>
<sequence>MGILKSINWAIVIPIWFVVISLFPNNGQAQDPQFSQYYAAPLYLNPGLAGINQRGRAGINYRNQWPSISAGFETYSAFFDYNLEDYNSSIGAIVTTDKEGIEGLRSTSVALQYAYQVRLNYKWTFRPAIQGSFTSRDLNFDNLTFGDQFDENGLVRPVTMESFPASASNRYFDLGLGGIIFDDRVWLGASLFNITRPDQSYQNDGGSILQRRFSVHGGYKFDLPVGPFKRGKTDGGQERSISPTFNYKKQGLYDQLDLGAYVTIEPLITGLWYRGIPIKQFNGFPNNEALIAMVGLMHNNFTFGYSFDYTLSRLGIGSGGAHEISIIYSFSWNDPRKPPRSVRELSCPIPFIF</sequence>
<evidence type="ECO:0000313" key="3">
    <source>
        <dbReference type="Proteomes" id="UP001302349"/>
    </source>
</evidence>
<dbReference type="Pfam" id="PF11751">
    <property type="entry name" value="PorP_SprF"/>
    <property type="match status" value="1"/>
</dbReference>
<accession>A0ABZ0IKV7</accession>
<evidence type="ECO:0000313" key="2">
    <source>
        <dbReference type="EMBL" id="WOK04955.1"/>
    </source>
</evidence>
<dbReference type="InterPro" id="IPR019861">
    <property type="entry name" value="PorP/SprF_Bacteroidetes"/>
</dbReference>
<keyword evidence="1" id="KW-0812">Transmembrane</keyword>